<dbReference type="RefSeq" id="WP_269039109.1">
    <property type="nucleotide sequence ID" value="NZ_CP114040.1"/>
</dbReference>
<name>A0ABY7HCC8_9BACT</name>
<reference evidence="1" key="1">
    <citation type="submission" date="2022-11" db="EMBL/GenBank/DDBJ databases">
        <title>Minimal conservation of predation-associated metabolite biosynthetic gene clusters underscores biosynthetic potential of Myxococcota including descriptions for ten novel species: Archangium lansinium sp. nov., Myxococcus landrumus sp. nov., Nannocystis bai.</title>
        <authorList>
            <person name="Ahearne A."/>
            <person name="Stevens C."/>
            <person name="Dowd S."/>
        </authorList>
    </citation>
    <scope>NUCLEOTIDE SEQUENCE</scope>
    <source>
        <strain evidence="1">Fl3</strain>
    </source>
</reference>
<dbReference type="InterPro" id="IPR011990">
    <property type="entry name" value="TPR-like_helical_dom_sf"/>
</dbReference>
<proteinExistence type="predicted"/>
<gene>
    <name evidence="1" type="ORF">O0S08_11400</name>
</gene>
<evidence type="ECO:0008006" key="3">
    <source>
        <dbReference type="Google" id="ProtNLM"/>
    </source>
</evidence>
<dbReference type="Gene3D" id="1.25.40.10">
    <property type="entry name" value="Tetratricopeptide repeat domain"/>
    <property type="match status" value="1"/>
</dbReference>
<evidence type="ECO:0000313" key="1">
    <source>
        <dbReference type="EMBL" id="WAS96745.1"/>
    </source>
</evidence>
<dbReference type="EMBL" id="CP114040">
    <property type="protein sequence ID" value="WAS96745.1"/>
    <property type="molecule type" value="Genomic_DNA"/>
</dbReference>
<organism evidence="1 2">
    <name type="scientific">Nannocystis punicea</name>
    <dbReference type="NCBI Taxonomy" id="2995304"/>
    <lineage>
        <taxon>Bacteria</taxon>
        <taxon>Pseudomonadati</taxon>
        <taxon>Myxococcota</taxon>
        <taxon>Polyangia</taxon>
        <taxon>Nannocystales</taxon>
        <taxon>Nannocystaceae</taxon>
        <taxon>Nannocystis</taxon>
    </lineage>
</organism>
<accession>A0ABY7HCC8</accession>
<dbReference type="SUPFAM" id="SSF48452">
    <property type="entry name" value="TPR-like"/>
    <property type="match status" value="1"/>
</dbReference>
<protein>
    <recommendedName>
        <fullName evidence="3">Tetratricopeptide repeat protein</fullName>
    </recommendedName>
</protein>
<dbReference type="Proteomes" id="UP001164459">
    <property type="component" value="Chromosome"/>
</dbReference>
<keyword evidence="2" id="KW-1185">Reference proteome</keyword>
<evidence type="ECO:0000313" key="2">
    <source>
        <dbReference type="Proteomes" id="UP001164459"/>
    </source>
</evidence>
<sequence length="270" mass="29066">MFWKKSPRKRLEKLLVDGGTAMNEGDLDGALALFEQLVRDAVAAKDQVLEAAGLQRRGVIKDLRGDAVGAEHDVRAALQLNRSLEGADGPTVRQDLFTLGVILARRGDSLAAEAPFLESARIAGLNDQDAHSRALHYVVAGRLEREDRAGALALLWEVRPGGDGPRWLVGSMDAPMLVQLLLEDGRLDDALSLLPECMTAQSYWSAKRGLGRIDEATMKAMGQATFLVAVVCARGAAAAGRRQAAEDILLLLEHLLGADEVAQLRAELFG</sequence>